<proteinExistence type="predicted"/>
<dbReference type="PROSITE" id="PS51257">
    <property type="entry name" value="PROKAR_LIPOPROTEIN"/>
    <property type="match status" value="1"/>
</dbReference>
<sequence>MKNYQRAFMILMLVGALFGCVEKEESIIQDDSNDAVETKSDYIVSIEGHQFFENDMDFYTFMQKLKNEVNRINDAEGLIGKELEDNDQFWEAQNKQYDNINVQLQKMIDMHAMSLLAKEKNYFIPVEKLEAEVKRFNAVIADLPTVQEMIQQYGEKNYKSNIRLYLEESMLRDRIIGDIEKEVGEKNPDASNQEINFLVKEFYEELYQDHLSQLELHINVK</sequence>
<evidence type="ECO:0000313" key="2">
    <source>
        <dbReference type="Proteomes" id="UP000254519"/>
    </source>
</evidence>
<evidence type="ECO:0000313" key="1">
    <source>
        <dbReference type="EMBL" id="SUI98412.1"/>
    </source>
</evidence>
<accession>A0A380BDC0</accession>
<reference evidence="1 2" key="1">
    <citation type="submission" date="2018-06" db="EMBL/GenBank/DDBJ databases">
        <authorList>
            <consortium name="Pathogen Informatics"/>
            <person name="Doyle S."/>
        </authorList>
    </citation>
    <scope>NUCLEOTIDE SEQUENCE [LARGE SCALE GENOMIC DNA]</scope>
    <source>
        <strain evidence="2">ATCC 11859 / DSM 33 / NCIB 8841 / NCTC 4822</strain>
    </source>
</reference>
<protein>
    <submittedName>
        <fullName evidence="1">Uncharacterized protein</fullName>
    </submittedName>
</protein>
<keyword evidence="2" id="KW-1185">Reference proteome</keyword>
<gene>
    <name evidence="1" type="ORF">NCTC4822_00160</name>
</gene>
<dbReference type="RefSeq" id="WP_115359698.1">
    <property type="nucleotide sequence ID" value="NZ_CP038012.1"/>
</dbReference>
<name>A0A380BDC0_SPOPA</name>
<dbReference type="OrthoDB" id="2475673at2"/>
<organism evidence="1 2">
    <name type="scientific">Sporosarcina pasteurii</name>
    <name type="common">Bacillus pasteurii</name>
    <dbReference type="NCBI Taxonomy" id="1474"/>
    <lineage>
        <taxon>Bacteria</taxon>
        <taxon>Bacillati</taxon>
        <taxon>Bacillota</taxon>
        <taxon>Bacilli</taxon>
        <taxon>Bacillales</taxon>
        <taxon>Caryophanaceae</taxon>
        <taxon>Sporosarcina</taxon>
    </lineage>
</organism>
<dbReference type="Proteomes" id="UP000254519">
    <property type="component" value="Unassembled WGS sequence"/>
</dbReference>
<dbReference type="AlphaFoldDB" id="A0A380BDC0"/>
<dbReference type="EMBL" id="UGYZ01000002">
    <property type="protein sequence ID" value="SUI98412.1"/>
    <property type="molecule type" value="Genomic_DNA"/>
</dbReference>